<sequence length="114" mass="11968">RILKTGGLPTGVHGARAHGLSDRRLAQLRAVVARPAIGVSRGTTLDFGYFEKKWLRPLVQAGCKFSLPQSLGGLSARGGTLKGPPRLDPIINVLQRLRSAGLQAEAAFLAGSAS</sequence>
<reference evidence="1" key="1">
    <citation type="submission" date="2023-10" db="EMBL/GenBank/DDBJ databases">
        <authorList>
            <person name="Chen Y."/>
            <person name="Shah S."/>
            <person name="Dougan E. K."/>
            <person name="Thang M."/>
            <person name="Chan C."/>
        </authorList>
    </citation>
    <scope>NUCLEOTIDE SEQUENCE [LARGE SCALE GENOMIC DNA]</scope>
</reference>
<dbReference type="EMBL" id="CAUYUJ010017571">
    <property type="protein sequence ID" value="CAK0875898.1"/>
    <property type="molecule type" value="Genomic_DNA"/>
</dbReference>
<evidence type="ECO:0000313" key="1">
    <source>
        <dbReference type="EMBL" id="CAK0875898.1"/>
    </source>
</evidence>
<organism evidence="1 2">
    <name type="scientific">Prorocentrum cordatum</name>
    <dbReference type="NCBI Taxonomy" id="2364126"/>
    <lineage>
        <taxon>Eukaryota</taxon>
        <taxon>Sar</taxon>
        <taxon>Alveolata</taxon>
        <taxon>Dinophyceae</taxon>
        <taxon>Prorocentrales</taxon>
        <taxon>Prorocentraceae</taxon>
        <taxon>Prorocentrum</taxon>
    </lineage>
</organism>
<name>A0ABN9VR09_9DINO</name>
<evidence type="ECO:0000313" key="2">
    <source>
        <dbReference type="Proteomes" id="UP001189429"/>
    </source>
</evidence>
<gene>
    <name evidence="1" type="ORF">PCOR1329_LOCUS60447</name>
</gene>
<protein>
    <submittedName>
        <fullName evidence="1">Uncharacterized protein</fullName>
    </submittedName>
</protein>
<keyword evidence="2" id="KW-1185">Reference proteome</keyword>
<dbReference type="Proteomes" id="UP001189429">
    <property type="component" value="Unassembled WGS sequence"/>
</dbReference>
<feature type="non-terminal residue" evidence="1">
    <location>
        <position position="1"/>
    </location>
</feature>
<accession>A0ABN9VR09</accession>
<comment type="caution">
    <text evidence="1">The sequence shown here is derived from an EMBL/GenBank/DDBJ whole genome shotgun (WGS) entry which is preliminary data.</text>
</comment>
<proteinExistence type="predicted"/>